<dbReference type="Proteomes" id="UP000245657">
    <property type="component" value="Unassembled WGS sequence"/>
</dbReference>
<protein>
    <submittedName>
        <fullName evidence="2">2-hydroxyacyl-CoA dehydratase</fullName>
    </submittedName>
</protein>
<accession>A0A2V2N4Y9</accession>
<dbReference type="PANTHER" id="PTHR30548:SF2">
    <property type="entry name" value="2-HYDROXYACYL-COA DEHYDRATASE,D-COMPONENT"/>
    <property type="match status" value="1"/>
</dbReference>
<evidence type="ECO:0000313" key="2">
    <source>
        <dbReference type="EMBL" id="PWR71267.1"/>
    </source>
</evidence>
<dbReference type="Gene3D" id="1.20.1270.370">
    <property type="match status" value="1"/>
</dbReference>
<sequence length="465" mass="51898">MRVDYPPFTYPDEIKPLVLETEDLNFSDGTTVTAEQIWHFMTVTGPKRFPFAFSTNPAFGHQLSGDVSLISGIRRNYLGMTGIDRLRKFVRNKTPLILVQGGITSDLYQAAGCISVGPMFLRGWIMNTQEGRAYKNANLTGASLLEEARQNLSFECCNLIANVGLLKTRDLPISAIAPCLCSRCSDMAYAVEAYRSESSSIPTILIDYPSNFEEGEWRVEYIKEELHSLVHQLEKVTGKEVTDDDIRKEIKIQNKARSLVRECEQVWWSGKVPPTNSVDGGFAHLGMMGAFDFPVANQVLKETRDELQTRVNNGVKGFGLVDDPARLFVCGSCVMPNANFVDRKGGVLVGSDDVWSSICMNVKETGDPYENLAVSYASLPYERSTEERAKWTVEQVKASRADGVVFMFNWGCNYQSAIAGMITDYIKEETGLPAISIEVGELTRMESLEQSHNRVESFIEMIKSS</sequence>
<dbReference type="GeneID" id="97547112"/>
<dbReference type="OrthoDB" id="119459at2157"/>
<dbReference type="Gene3D" id="3.40.50.11900">
    <property type="match status" value="1"/>
</dbReference>
<evidence type="ECO:0000313" key="3">
    <source>
        <dbReference type="Proteomes" id="UP000245657"/>
    </source>
</evidence>
<comment type="caution">
    <text evidence="2">The sequence shown here is derived from an EMBL/GenBank/DDBJ whole genome shotgun (WGS) entry which is preliminary data.</text>
</comment>
<proteinExistence type="inferred from homology"/>
<reference evidence="2 3" key="1">
    <citation type="submission" date="2018-05" db="EMBL/GenBank/DDBJ databases">
        <title>Draft genome of Methanospirillum lacunae Ki8-1.</title>
        <authorList>
            <person name="Dueholm M.S."/>
            <person name="Nielsen P.H."/>
            <person name="Bakmann L.F."/>
            <person name="Otzen D.E."/>
        </authorList>
    </citation>
    <scope>NUCLEOTIDE SEQUENCE [LARGE SCALE GENOMIC DNA]</scope>
    <source>
        <strain evidence="2 3">Ki8-1</strain>
    </source>
</reference>
<dbReference type="AlphaFoldDB" id="A0A2V2N4Y9"/>
<dbReference type="PANTHER" id="PTHR30548">
    <property type="entry name" value="2-HYDROXYGLUTARYL-COA DEHYDRATASE, D-COMPONENT-RELATED"/>
    <property type="match status" value="1"/>
</dbReference>
<keyword evidence="3" id="KW-1185">Reference proteome</keyword>
<dbReference type="Pfam" id="PF06050">
    <property type="entry name" value="HGD-D"/>
    <property type="match status" value="1"/>
</dbReference>
<dbReference type="InterPro" id="IPR010327">
    <property type="entry name" value="FldB/FldC_alpha/beta"/>
</dbReference>
<dbReference type="EMBL" id="QGMY01000008">
    <property type="protein sequence ID" value="PWR71267.1"/>
    <property type="molecule type" value="Genomic_DNA"/>
</dbReference>
<comment type="similarity">
    <text evidence="1">Belongs to the FldB/FldC dehydratase alpha/beta subunit family.</text>
</comment>
<name>A0A2V2N4Y9_9EURY</name>
<evidence type="ECO:0000256" key="1">
    <source>
        <dbReference type="ARBA" id="ARBA00005806"/>
    </source>
</evidence>
<organism evidence="2 3">
    <name type="scientific">Methanospirillum lacunae</name>
    <dbReference type="NCBI Taxonomy" id="668570"/>
    <lineage>
        <taxon>Archaea</taxon>
        <taxon>Methanobacteriati</taxon>
        <taxon>Methanobacteriota</taxon>
        <taxon>Stenosarchaea group</taxon>
        <taxon>Methanomicrobia</taxon>
        <taxon>Methanomicrobiales</taxon>
        <taxon>Methanospirillaceae</taxon>
        <taxon>Methanospirillum</taxon>
    </lineage>
</organism>
<dbReference type="RefSeq" id="WP_109968885.1">
    <property type="nucleotide sequence ID" value="NZ_CP176093.1"/>
</dbReference>
<gene>
    <name evidence="2" type="ORF">DK846_10385</name>
</gene>